<dbReference type="PRINTS" id="PR00153">
    <property type="entry name" value="CSAPPISMRASE"/>
</dbReference>
<dbReference type="PROSITE" id="PS00170">
    <property type="entry name" value="CSA_PPIASE_1"/>
    <property type="match status" value="1"/>
</dbReference>
<dbReference type="SUPFAM" id="SSF50891">
    <property type="entry name" value="Cyclophilin-like"/>
    <property type="match status" value="1"/>
</dbReference>
<accession>A0ABS3CUT9</accession>
<proteinExistence type="inferred from homology"/>
<evidence type="ECO:0000313" key="6">
    <source>
        <dbReference type="EMBL" id="MBN7820196.1"/>
    </source>
</evidence>
<dbReference type="PROSITE" id="PS50072">
    <property type="entry name" value="CSA_PPIASE_2"/>
    <property type="match status" value="1"/>
</dbReference>
<gene>
    <name evidence="6" type="ORF">J0A65_09995</name>
</gene>
<dbReference type="InterPro" id="IPR029000">
    <property type="entry name" value="Cyclophilin-like_dom_sf"/>
</dbReference>
<feature type="chain" id="PRO_5044952251" description="Peptidyl-prolyl cis-trans isomerase" evidence="4">
    <location>
        <begin position="26"/>
        <end position="257"/>
    </location>
</feature>
<evidence type="ECO:0000256" key="3">
    <source>
        <dbReference type="ARBA" id="ARBA00023235"/>
    </source>
</evidence>
<feature type="signal peptide" evidence="4">
    <location>
        <begin position="1"/>
        <end position="25"/>
    </location>
</feature>
<dbReference type="EMBL" id="JAFKCS010000008">
    <property type="protein sequence ID" value="MBN7820196.1"/>
    <property type="molecule type" value="Genomic_DNA"/>
</dbReference>
<keyword evidence="7" id="KW-1185">Reference proteome</keyword>
<comment type="function">
    <text evidence="4">PPIases accelerate the folding of proteins. It catalyzes the cis-trans isomerization of proline imidic peptide bonds in oligopeptides.</text>
</comment>
<name>A0ABS3CUT9_9ALTE</name>
<comment type="caution">
    <text evidence="6">The sequence shown here is derived from an EMBL/GenBank/DDBJ whole genome shotgun (WGS) entry which is preliminary data.</text>
</comment>
<dbReference type="InterPro" id="IPR002130">
    <property type="entry name" value="Cyclophilin-type_PPIase_dom"/>
</dbReference>
<evidence type="ECO:0000259" key="5">
    <source>
        <dbReference type="PROSITE" id="PS50072"/>
    </source>
</evidence>
<comment type="similarity">
    <text evidence="1 4">Belongs to the cyclophilin-type PPIase family.</text>
</comment>
<dbReference type="InterPro" id="IPR044665">
    <property type="entry name" value="E_coli_cyclophilin_A-like"/>
</dbReference>
<keyword evidence="2 4" id="KW-0697">Rotamase</keyword>
<dbReference type="EC" id="5.2.1.8" evidence="4"/>
<evidence type="ECO:0000256" key="2">
    <source>
        <dbReference type="ARBA" id="ARBA00023110"/>
    </source>
</evidence>
<dbReference type="InterPro" id="IPR020892">
    <property type="entry name" value="Cyclophilin-type_PPIase_CS"/>
</dbReference>
<dbReference type="PANTHER" id="PTHR43246">
    <property type="entry name" value="PEPTIDYL-PROLYL CIS-TRANS ISOMERASE CYP38, CHLOROPLASTIC"/>
    <property type="match status" value="1"/>
</dbReference>
<comment type="catalytic activity">
    <reaction evidence="4">
        <text>[protein]-peptidylproline (omega=180) = [protein]-peptidylproline (omega=0)</text>
        <dbReference type="Rhea" id="RHEA:16237"/>
        <dbReference type="Rhea" id="RHEA-COMP:10747"/>
        <dbReference type="Rhea" id="RHEA-COMP:10748"/>
        <dbReference type="ChEBI" id="CHEBI:83833"/>
        <dbReference type="ChEBI" id="CHEBI:83834"/>
        <dbReference type="EC" id="5.2.1.8"/>
    </reaction>
</comment>
<dbReference type="Gene3D" id="2.40.100.10">
    <property type="entry name" value="Cyclophilin-like"/>
    <property type="match status" value="1"/>
</dbReference>
<dbReference type="Pfam" id="PF00160">
    <property type="entry name" value="Pro_isomerase"/>
    <property type="match status" value="1"/>
</dbReference>
<evidence type="ECO:0000313" key="7">
    <source>
        <dbReference type="Proteomes" id="UP000663992"/>
    </source>
</evidence>
<keyword evidence="3 4" id="KW-0413">Isomerase</keyword>
<keyword evidence="4" id="KW-0732">Signal</keyword>
<dbReference type="GO" id="GO:0016853">
    <property type="term" value="F:isomerase activity"/>
    <property type="evidence" value="ECO:0007669"/>
    <property type="project" value="UniProtKB-KW"/>
</dbReference>
<reference evidence="6 7" key="1">
    <citation type="submission" date="2021-03" db="EMBL/GenBank/DDBJ databases">
        <title>novel species isolated from a fishpond in China.</title>
        <authorList>
            <person name="Lu H."/>
            <person name="Cai Z."/>
        </authorList>
    </citation>
    <scope>NUCLEOTIDE SEQUENCE [LARGE SCALE GENOMIC DNA]</scope>
    <source>
        <strain evidence="6 7">Y57</strain>
    </source>
</reference>
<organism evidence="6 7">
    <name type="scientific">Bowmanella yangjiangensis</name>
    <dbReference type="NCBI Taxonomy" id="2811230"/>
    <lineage>
        <taxon>Bacteria</taxon>
        <taxon>Pseudomonadati</taxon>
        <taxon>Pseudomonadota</taxon>
        <taxon>Gammaproteobacteria</taxon>
        <taxon>Alteromonadales</taxon>
        <taxon>Alteromonadaceae</taxon>
        <taxon>Bowmanella</taxon>
    </lineage>
</organism>
<evidence type="ECO:0000256" key="4">
    <source>
        <dbReference type="RuleBase" id="RU363019"/>
    </source>
</evidence>
<protein>
    <recommendedName>
        <fullName evidence="4">Peptidyl-prolyl cis-trans isomerase</fullName>
        <shortName evidence="4">PPIase</shortName>
        <ecNumber evidence="4">5.2.1.8</ecNumber>
    </recommendedName>
</protein>
<feature type="domain" description="PPIase cyclophilin-type" evidence="5">
    <location>
        <begin position="34"/>
        <end position="178"/>
    </location>
</feature>
<evidence type="ECO:0000256" key="1">
    <source>
        <dbReference type="ARBA" id="ARBA00007365"/>
    </source>
</evidence>
<sequence>MKLSRHINIVLGAGLLTLSTWSAQATVVEVQTVMGNFQVNLYDSKTPKTVENFLGYVKSGAYFNNVVHRSMDDFIIQAGGYQFDGELPLNELSKAASVVNEPKLSNVRGTIAMAKLANDPNSATSEWFINLKDNSANLDLQNHGFTVFGQVLGNGMQVVDAIAALQTFDKGPAFRNIPLRNYSDASQDVNGENLVLITDIVIVDATVNTHPELNPVPNTLINKLPGSEGSGSGGSLGFGVLLVGMLVACRRRFSAKS</sequence>
<dbReference type="Proteomes" id="UP000663992">
    <property type="component" value="Unassembled WGS sequence"/>
</dbReference>